<reference evidence="1" key="1">
    <citation type="submission" date="2020-08" db="EMBL/GenBank/DDBJ databases">
        <title>Multicomponent nature underlies the extraordinary mechanical properties of spider dragline silk.</title>
        <authorList>
            <person name="Kono N."/>
            <person name="Nakamura H."/>
            <person name="Mori M."/>
            <person name="Yoshida Y."/>
            <person name="Ohtoshi R."/>
            <person name="Malay A.D."/>
            <person name="Moran D.A.P."/>
            <person name="Tomita M."/>
            <person name="Numata K."/>
            <person name="Arakawa K."/>
        </authorList>
    </citation>
    <scope>NUCLEOTIDE SEQUENCE</scope>
</reference>
<dbReference type="AlphaFoldDB" id="A0A8X7CUG8"/>
<gene>
    <name evidence="1" type="ORF">TNIN_444891</name>
</gene>
<dbReference type="EMBL" id="BMAV01022970">
    <property type="protein sequence ID" value="GFY78382.1"/>
    <property type="molecule type" value="Genomic_DNA"/>
</dbReference>
<proteinExistence type="predicted"/>
<name>A0A8X7CUG8_9ARAC</name>
<protein>
    <submittedName>
        <fullName evidence="1">Uncharacterized protein</fullName>
    </submittedName>
</protein>
<accession>A0A8X7CUG8</accession>
<evidence type="ECO:0000313" key="1">
    <source>
        <dbReference type="EMBL" id="GFY78382.1"/>
    </source>
</evidence>
<organism evidence="1 2">
    <name type="scientific">Trichonephila inaurata madagascariensis</name>
    <dbReference type="NCBI Taxonomy" id="2747483"/>
    <lineage>
        <taxon>Eukaryota</taxon>
        <taxon>Metazoa</taxon>
        <taxon>Ecdysozoa</taxon>
        <taxon>Arthropoda</taxon>
        <taxon>Chelicerata</taxon>
        <taxon>Arachnida</taxon>
        <taxon>Araneae</taxon>
        <taxon>Araneomorphae</taxon>
        <taxon>Entelegynae</taxon>
        <taxon>Araneoidea</taxon>
        <taxon>Nephilidae</taxon>
        <taxon>Trichonephila</taxon>
        <taxon>Trichonephila inaurata</taxon>
    </lineage>
</organism>
<keyword evidence="2" id="KW-1185">Reference proteome</keyword>
<sequence length="109" mass="12207">MDTLKVEYGYGHGVDHRLVIENERPLLFEFDAQIVIFCHRPPTYSVMSVEVDNDLSLLTVSTRLVAKSARKEGHRGLSIENKHPLLSGLDVPNAVFLASATHSFCDDVR</sequence>
<comment type="caution">
    <text evidence="1">The sequence shown here is derived from an EMBL/GenBank/DDBJ whole genome shotgun (WGS) entry which is preliminary data.</text>
</comment>
<dbReference type="Proteomes" id="UP000886998">
    <property type="component" value="Unassembled WGS sequence"/>
</dbReference>
<evidence type="ECO:0000313" key="2">
    <source>
        <dbReference type="Proteomes" id="UP000886998"/>
    </source>
</evidence>